<reference evidence="10" key="1">
    <citation type="submission" date="2012-02" db="EMBL/GenBank/DDBJ databases">
        <title>Genome sequencing of Giardia lamblia Genotypes A2 and B isolates (DH and GS) and comparative analysis with the genomes of Genotypes A1 and E (WB and Pig).</title>
        <authorList>
            <person name="Adam R."/>
            <person name="Dahlstrom E."/>
            <person name="Martens C."/>
            <person name="Bruno D."/>
            <person name="Barbian K."/>
            <person name="Porcella S.F."/>
            <person name="Nash T."/>
        </authorList>
    </citation>
    <scope>NUCLEOTIDE SEQUENCE</scope>
    <source>
        <strain evidence="10">GS</strain>
    </source>
</reference>
<dbReference type="OrthoDB" id="6335297at2759"/>
<dbReference type="InterPro" id="IPR008631">
    <property type="entry name" value="Glycogen_synth"/>
</dbReference>
<comment type="caution">
    <text evidence="9">The sequence shown here is derived from an EMBL/GenBank/DDBJ whole genome shotgun (WGS) entry which is preliminary data.</text>
</comment>
<protein>
    <recommendedName>
        <fullName evidence="7">Glycogen [starch] synthase</fullName>
        <ecNumber evidence="7">2.4.1.11</ecNumber>
    </recommendedName>
</protein>
<dbReference type="VEuPathDB" id="GiardiaDB:DHA2_104031"/>
<dbReference type="Gene3D" id="6.10.260.10">
    <property type="match status" value="1"/>
</dbReference>
<dbReference type="GO" id="GO:0004373">
    <property type="term" value="F:alpha-1,4-glucan glucosyltransferase (UDP-glucose donor) activity"/>
    <property type="evidence" value="ECO:0007669"/>
    <property type="project" value="UniProtKB-EC"/>
</dbReference>
<dbReference type="VEuPathDB" id="GiardiaDB:GL50581_1905"/>
<evidence type="ECO:0000256" key="6">
    <source>
        <dbReference type="ARBA" id="ARBA00047345"/>
    </source>
</evidence>
<name>V6TU61_GIAIN</name>
<comment type="function">
    <text evidence="7">Transfers the glycosyl residue from UDP-Glc to the non-reducing end of alpha-1,4-glucan.</text>
</comment>
<feature type="compositionally biased region" description="Low complexity" evidence="8">
    <location>
        <begin position="631"/>
        <end position="647"/>
    </location>
</feature>
<evidence type="ECO:0000256" key="5">
    <source>
        <dbReference type="ARBA" id="ARBA00023056"/>
    </source>
</evidence>
<dbReference type="VEuPathDB" id="GiardiaDB:QR46_2663"/>
<evidence type="ECO:0000256" key="8">
    <source>
        <dbReference type="SAM" id="MobiDB-lite"/>
    </source>
</evidence>
<sequence>MMEEEQLYDLDGGSDPGDVICLEFCYEVIHKVGGIETVVRTKAPAMVNEYGDNYFMVGPHLSWDDKFVTNFEEAERNEESEILYKLIDSFEARYGITGVKYGRWLTAGNPQVFLLPMIYNSGTHFEHKIDHARNILRTACNLEIPSPGFGEREPYIWNAFLFGVVGWCFVSHAMSFLFTDVNVIMHSHEWIGCVSQVLYSRNGNCETGQREDHIHFLFTTHATTLGRHLSAGNICLMDCLQVLKEKTADQCASHWDMEASRRKIAIEHRIERAAAHTADVFTTVSEITGREAECFLGKAPDVITYNGMDVDSARSVGSDIGANHNYYHGKILDFCRGHFYGTTFNPEKTIIIFSAGRLEYKNKGYDMFLDALHSLNERFFRDPLLEDYKDITVVGIIIAPSQVSQYQVDTLKGVSLMQEIKDCTRLLADKISTNLVNLLTNTTLSQNLASLTLGDILSKNDIVLMKRCQQSYASRSNLPSILTHTLRDPSLQDATEPILVRMRELGLVNQKESRVKVVWIPEFVSKTSPVGLDYNEFTLGGSLGVFCSLYEPWGYTSPECCCAGTPSIVSNLCGFGSFIESMVSRDTFKNRSKSVIEQSERLHHVASLTSISHMNSKKYPRSGGVSDYGNSPGDSGSPLSSSGTTTPELRSKAVSNRILHQKSIEHIISEHDKNSWNISKFGVQVVDRVYIDYHESVDRLTNMLVDFVRLSPIEHVNLRHKTERASVLCDWSAMISRYNEAHKLAIMRRKKCLAD</sequence>
<dbReference type="GO" id="GO:0005978">
    <property type="term" value="P:glycogen biosynthetic process"/>
    <property type="evidence" value="ECO:0007669"/>
    <property type="project" value="UniProtKB-UniPathway"/>
</dbReference>
<keyword evidence="4 7" id="KW-0808">Transferase</keyword>
<dbReference type="GO" id="GO:0005737">
    <property type="term" value="C:cytoplasm"/>
    <property type="evidence" value="ECO:0007669"/>
    <property type="project" value="TreeGrafter"/>
</dbReference>
<organism evidence="9 10">
    <name type="scientific">Giardia intestinalis</name>
    <name type="common">Giardia lamblia</name>
    <dbReference type="NCBI Taxonomy" id="5741"/>
    <lineage>
        <taxon>Eukaryota</taxon>
        <taxon>Metamonada</taxon>
        <taxon>Diplomonadida</taxon>
        <taxon>Hexamitidae</taxon>
        <taxon>Giardiinae</taxon>
        <taxon>Giardia</taxon>
    </lineage>
</organism>
<dbReference type="VEuPathDB" id="GiardiaDB:GL50803_00104031"/>
<keyword evidence="5 7" id="KW-0320">Glycogen biosynthesis</keyword>
<evidence type="ECO:0000256" key="2">
    <source>
        <dbReference type="ARBA" id="ARBA00010686"/>
    </source>
</evidence>
<dbReference type="EMBL" id="AHHH01000079">
    <property type="protein sequence ID" value="ESU42523.1"/>
    <property type="molecule type" value="Genomic_DNA"/>
</dbReference>
<evidence type="ECO:0000256" key="1">
    <source>
        <dbReference type="ARBA" id="ARBA00004964"/>
    </source>
</evidence>
<dbReference type="Pfam" id="PF05693">
    <property type="entry name" value="Glycogen_syn"/>
    <property type="match status" value="2"/>
</dbReference>
<evidence type="ECO:0000313" key="10">
    <source>
        <dbReference type="Proteomes" id="UP000018040"/>
    </source>
</evidence>
<keyword evidence="3 7" id="KW-0328">Glycosyltransferase</keyword>
<proteinExistence type="inferred from homology"/>
<dbReference type="Proteomes" id="UP000018040">
    <property type="component" value="Unassembled WGS sequence"/>
</dbReference>
<dbReference type="PANTHER" id="PTHR10176">
    <property type="entry name" value="GLYCOGEN SYNTHASE"/>
    <property type="match status" value="1"/>
</dbReference>
<reference evidence="9 10" key="2">
    <citation type="journal article" date="2013" name="Genome Biol. Evol.">
        <title>Genome sequencing of Giardia lamblia genotypes A2 and B isolates (DH and GS) and comparative analysis with the genomes of genotypes A1 and E (WB and Pig).</title>
        <authorList>
            <person name="Adam R.D."/>
            <person name="Dahlstrom E.W."/>
            <person name="Martens C.A."/>
            <person name="Bruno D.P."/>
            <person name="Barbian K.D."/>
            <person name="Ricklefs S.M."/>
            <person name="Hernandez M.M."/>
            <person name="Narla N.P."/>
            <person name="Patel R.B."/>
            <person name="Porcella S.F."/>
            <person name="Nash T.E."/>
        </authorList>
    </citation>
    <scope>NUCLEOTIDE SEQUENCE [LARGE SCALE GENOMIC DNA]</scope>
    <source>
        <strain evidence="9 10">GS</strain>
    </source>
</reference>
<dbReference type="EC" id="2.4.1.11" evidence="7"/>
<comment type="similarity">
    <text evidence="2 7">Belongs to the glycosyltransferase 3 family.</text>
</comment>
<evidence type="ECO:0000256" key="3">
    <source>
        <dbReference type="ARBA" id="ARBA00022676"/>
    </source>
</evidence>
<evidence type="ECO:0000256" key="7">
    <source>
        <dbReference type="RuleBase" id="RU363104"/>
    </source>
</evidence>
<feature type="region of interest" description="Disordered" evidence="8">
    <location>
        <begin position="615"/>
        <end position="651"/>
    </location>
</feature>
<dbReference type="UniPathway" id="UPA00164"/>
<dbReference type="FunFam" id="3.40.50.2000:FF:000534">
    <property type="entry name" value="Glycogen [starch] synthase"/>
    <property type="match status" value="1"/>
</dbReference>
<evidence type="ECO:0000313" key="9">
    <source>
        <dbReference type="EMBL" id="ESU42523.1"/>
    </source>
</evidence>
<comment type="pathway">
    <text evidence="1 7">Glycan biosynthesis; glycogen biosynthesis.</text>
</comment>
<dbReference type="PANTHER" id="PTHR10176:SF3">
    <property type="entry name" value="GLYCOGEN [STARCH] SYNTHASE"/>
    <property type="match status" value="1"/>
</dbReference>
<dbReference type="eggNOG" id="KOG3742">
    <property type="taxonomic scope" value="Eukaryota"/>
</dbReference>
<dbReference type="AlphaFoldDB" id="V6TU61"/>
<comment type="catalytic activity">
    <reaction evidence="6">
        <text>[(1-&gt;4)-alpha-D-glucosyl](n) + UDP-alpha-D-glucose = [(1-&gt;4)-alpha-D-glucosyl](n+1) + UDP + H(+)</text>
        <dbReference type="Rhea" id="RHEA:18549"/>
        <dbReference type="Rhea" id="RHEA-COMP:9584"/>
        <dbReference type="Rhea" id="RHEA-COMP:9587"/>
        <dbReference type="ChEBI" id="CHEBI:15378"/>
        <dbReference type="ChEBI" id="CHEBI:15444"/>
        <dbReference type="ChEBI" id="CHEBI:58223"/>
        <dbReference type="ChEBI" id="CHEBI:58885"/>
        <dbReference type="EC" id="2.4.1.11"/>
    </reaction>
    <physiologicalReaction direction="left-to-right" evidence="6">
        <dbReference type="Rhea" id="RHEA:18550"/>
    </physiologicalReaction>
</comment>
<accession>V6TU61</accession>
<dbReference type="SUPFAM" id="SSF53756">
    <property type="entry name" value="UDP-Glycosyltransferase/glycogen phosphorylase"/>
    <property type="match status" value="1"/>
</dbReference>
<dbReference type="Gene3D" id="3.40.50.2000">
    <property type="entry name" value="Glycogen Phosphorylase B"/>
    <property type="match status" value="2"/>
</dbReference>
<gene>
    <name evidence="9" type="ORF">GSB_104031</name>
</gene>
<evidence type="ECO:0000256" key="4">
    <source>
        <dbReference type="ARBA" id="ARBA00022679"/>
    </source>
</evidence>